<dbReference type="AlphaFoldDB" id="A0A0F9XB81"/>
<proteinExistence type="predicted"/>
<accession>A0A0F9XB81</accession>
<name>A0A0F9XB81_9ZZZZ</name>
<organism evidence="1">
    <name type="scientific">marine sediment metagenome</name>
    <dbReference type="NCBI Taxonomy" id="412755"/>
    <lineage>
        <taxon>unclassified sequences</taxon>
        <taxon>metagenomes</taxon>
        <taxon>ecological metagenomes</taxon>
    </lineage>
</organism>
<dbReference type="EMBL" id="LAZR01000125">
    <property type="protein sequence ID" value="KKN88918.1"/>
    <property type="molecule type" value="Genomic_DNA"/>
</dbReference>
<reference evidence="1" key="1">
    <citation type="journal article" date="2015" name="Nature">
        <title>Complex archaea that bridge the gap between prokaryotes and eukaryotes.</title>
        <authorList>
            <person name="Spang A."/>
            <person name="Saw J.H."/>
            <person name="Jorgensen S.L."/>
            <person name="Zaremba-Niedzwiedzka K."/>
            <person name="Martijn J."/>
            <person name="Lind A.E."/>
            <person name="van Eijk R."/>
            <person name="Schleper C."/>
            <person name="Guy L."/>
            <person name="Ettema T.J."/>
        </authorList>
    </citation>
    <scope>NUCLEOTIDE SEQUENCE</scope>
</reference>
<evidence type="ECO:0000313" key="1">
    <source>
        <dbReference type="EMBL" id="KKN88918.1"/>
    </source>
</evidence>
<comment type="caution">
    <text evidence="1">The sequence shown here is derived from an EMBL/GenBank/DDBJ whole genome shotgun (WGS) entry which is preliminary data.</text>
</comment>
<protein>
    <submittedName>
        <fullName evidence="1">Uncharacterized protein</fullName>
    </submittedName>
</protein>
<sequence>MSAPWERQRPPEYYSASDFEKLQWVAGIPERFWNTAVSSVRPK</sequence>
<gene>
    <name evidence="1" type="ORF">LCGC14_0245250</name>
</gene>
<feature type="non-terminal residue" evidence="1">
    <location>
        <position position="43"/>
    </location>
</feature>